<evidence type="ECO:0000313" key="5">
    <source>
        <dbReference type="RefSeq" id="XP_017696971.2"/>
    </source>
</evidence>
<feature type="signal peptide" evidence="2">
    <location>
        <begin position="1"/>
        <end position="27"/>
    </location>
</feature>
<dbReference type="Proteomes" id="UP000228380">
    <property type="component" value="Chromosome 1"/>
</dbReference>
<keyword evidence="2" id="KW-0732">Signal</keyword>
<feature type="transmembrane region" description="Helical" evidence="1">
    <location>
        <begin position="215"/>
        <end position="238"/>
    </location>
</feature>
<dbReference type="PANTHER" id="PTHR13833:SF71">
    <property type="entry name" value="NHL DOMAIN-CONTAINING PROTEIN"/>
    <property type="match status" value="1"/>
</dbReference>
<organism evidence="3 5">
    <name type="scientific">Phoenix dactylifera</name>
    <name type="common">Date palm</name>
    <dbReference type="NCBI Taxonomy" id="42345"/>
    <lineage>
        <taxon>Eukaryota</taxon>
        <taxon>Viridiplantae</taxon>
        <taxon>Streptophyta</taxon>
        <taxon>Embryophyta</taxon>
        <taxon>Tracheophyta</taxon>
        <taxon>Spermatophyta</taxon>
        <taxon>Magnoliopsida</taxon>
        <taxon>Liliopsida</taxon>
        <taxon>Arecaceae</taxon>
        <taxon>Coryphoideae</taxon>
        <taxon>Phoeniceae</taxon>
        <taxon>Phoenix</taxon>
    </lineage>
</organism>
<evidence type="ECO:0000313" key="4">
    <source>
        <dbReference type="RefSeq" id="XP_008781989.1"/>
    </source>
</evidence>
<evidence type="ECO:0000256" key="1">
    <source>
        <dbReference type="SAM" id="Phobius"/>
    </source>
</evidence>
<proteinExistence type="predicted"/>
<dbReference type="Gene3D" id="2.120.10.30">
    <property type="entry name" value="TolB, C-terminal domain"/>
    <property type="match status" value="1"/>
</dbReference>
<evidence type="ECO:0000313" key="3">
    <source>
        <dbReference type="Proteomes" id="UP000228380"/>
    </source>
</evidence>
<keyword evidence="1" id="KW-0812">Transmembrane</keyword>
<reference evidence="4 5" key="2">
    <citation type="submission" date="2025-04" db="UniProtKB">
        <authorList>
            <consortium name="RefSeq"/>
        </authorList>
    </citation>
    <scope>IDENTIFICATION</scope>
    <source>
        <tissue evidence="4 5">Young leaves</tissue>
    </source>
</reference>
<dbReference type="RefSeq" id="XP_008781989.1">
    <property type="nucleotide sequence ID" value="XM_008783767.4"/>
</dbReference>
<feature type="chain" id="PRO_5044664321" evidence="2">
    <location>
        <begin position="28"/>
        <end position="418"/>
    </location>
</feature>
<dbReference type="OrthoDB" id="342730at2759"/>
<dbReference type="KEGG" id="pda:103701628"/>
<dbReference type="AlphaFoldDB" id="A0A8B7MSZ1"/>
<dbReference type="SUPFAM" id="SSF101898">
    <property type="entry name" value="NHL repeat"/>
    <property type="match status" value="1"/>
</dbReference>
<sequence>MPAILPSPLLQLLFLLAFSSSPAISDSEIVLESGYTVSTVLDCNKPLAVAGLPSSAAVNPFSILPRPRSRDLLLLDSSGSAFYSLAIPLSQDGDVRLFSGKGFPGFADGDPTDAMFKNPRSFAIDSKENIYVADRSNYAIRKISRSGMTTTIAGGYSKKTGHIDGPAQNASFSNDFELVYVPNICALMISDRGTRLIRQMDLKPEDCAHESQTGLGVTSVSVIAILCALCGIVLGFIARPFFTRNEVSGSHCTSKTWKHYQTNLRTQALMACSGIKNAVANSTLHVLLIKLVNLSLCYLSTVFRNITLGIRVWFRGSVPSLESDVGSYSGIAESPVLADQLKDMITFDGVMDVLEVTSCSRKEDEMKDASKWNHGKIEDMIRANLTDFACGTNQGQMDGHMLSSSCLVRRRPRELDGL</sequence>
<keyword evidence="1" id="KW-1133">Transmembrane helix</keyword>
<evidence type="ECO:0000256" key="2">
    <source>
        <dbReference type="SAM" id="SignalP"/>
    </source>
</evidence>
<name>A0A8B7MSZ1_PHODC</name>
<dbReference type="GeneID" id="103701628"/>
<protein>
    <submittedName>
        <fullName evidence="5">Uncharacterized protein LOC103701628 isoform X1</fullName>
    </submittedName>
    <submittedName>
        <fullName evidence="4">Uncharacterized protein LOC103701628 isoform X2</fullName>
    </submittedName>
</protein>
<accession>A0A8B7MSZ1</accession>
<reference evidence="3" key="1">
    <citation type="journal article" date="2019" name="Nat. Commun.">
        <title>Genome-wide association mapping of date palm fruit traits.</title>
        <authorList>
            <person name="Hazzouri K.M."/>
            <person name="Gros-Balthazard M."/>
            <person name="Flowers J.M."/>
            <person name="Copetti D."/>
            <person name="Lemansour A."/>
            <person name="Lebrun M."/>
            <person name="Masmoudi K."/>
            <person name="Ferrand S."/>
            <person name="Dhar M.I."/>
            <person name="Fresquez Z.A."/>
            <person name="Rosas U."/>
            <person name="Zhang J."/>
            <person name="Talag J."/>
            <person name="Lee S."/>
            <person name="Kudrna D."/>
            <person name="Powell R.F."/>
            <person name="Leitch I.J."/>
            <person name="Krueger R.R."/>
            <person name="Wing R.A."/>
            <person name="Amiri K.M.A."/>
            <person name="Purugganan M.D."/>
        </authorList>
    </citation>
    <scope>NUCLEOTIDE SEQUENCE [LARGE SCALE GENOMIC DNA]</scope>
    <source>
        <strain evidence="3">cv. Khalas</strain>
    </source>
</reference>
<dbReference type="RefSeq" id="XP_017696971.2">
    <property type="nucleotide sequence ID" value="XM_017841482.3"/>
</dbReference>
<gene>
    <name evidence="4 5" type="primary">LOC103701628</name>
</gene>
<keyword evidence="3" id="KW-1185">Reference proteome</keyword>
<keyword evidence="1" id="KW-0472">Membrane</keyword>
<dbReference type="PANTHER" id="PTHR13833">
    <property type="match status" value="1"/>
</dbReference>
<dbReference type="InterPro" id="IPR011042">
    <property type="entry name" value="6-blade_b-propeller_TolB-like"/>
</dbReference>